<dbReference type="InterPro" id="IPR036691">
    <property type="entry name" value="Endo/exonu/phosph_ase_sf"/>
</dbReference>
<dbReference type="InterPro" id="IPR043502">
    <property type="entry name" value="DNA/RNA_pol_sf"/>
</dbReference>
<accession>A0ABN9VJY6</accession>
<reference evidence="2" key="1">
    <citation type="submission" date="2023-10" db="EMBL/GenBank/DDBJ databases">
        <authorList>
            <person name="Chen Y."/>
            <person name="Shah S."/>
            <person name="Dougan E. K."/>
            <person name="Thang M."/>
            <person name="Chan C."/>
        </authorList>
    </citation>
    <scope>NUCLEOTIDE SEQUENCE [LARGE SCALE GENOMIC DNA]</scope>
</reference>
<organism evidence="2 3">
    <name type="scientific">Prorocentrum cordatum</name>
    <dbReference type="NCBI Taxonomy" id="2364126"/>
    <lineage>
        <taxon>Eukaryota</taxon>
        <taxon>Sar</taxon>
        <taxon>Alveolata</taxon>
        <taxon>Dinophyceae</taxon>
        <taxon>Prorocentrales</taxon>
        <taxon>Prorocentraceae</taxon>
        <taxon>Prorocentrum</taxon>
    </lineage>
</organism>
<dbReference type="SUPFAM" id="SSF56672">
    <property type="entry name" value="DNA/RNA polymerases"/>
    <property type="match status" value="1"/>
</dbReference>
<dbReference type="CDD" id="cd01650">
    <property type="entry name" value="RT_nLTR_like"/>
    <property type="match status" value="1"/>
</dbReference>
<evidence type="ECO:0000313" key="2">
    <source>
        <dbReference type="EMBL" id="CAK0873161.1"/>
    </source>
</evidence>
<comment type="caution">
    <text evidence="2">The sequence shown here is derived from an EMBL/GenBank/DDBJ whole genome shotgun (WGS) entry which is preliminary data.</text>
</comment>
<sequence length="455" mass="49793">MAGGSGHAKGTLHVYVAYFDPGNEDSKVALVRKFVEKTRPAVHSIITGDFNFVCSCTDRYVKATVHGRLQTGMSLRWLDGWRGILSTSLSDLTPTIEDVDAVLADLPSSAPGPDGVPFVVFGIARAVLAPLFYDIVLGMLRGSAVPPEDFNYAFLICLPKGSGSAVPDGTECFEAGNTRPLSIVDASNRIIASIFRVVLDRFVAPRVSPTQRGFIRGRHMLRNVLDIDFAAQKISVTSNKGAILFFDFQAAFPSIDHTFMREVLSAVGLPMEFVNMLKMFDNDNKHKIKVCSQYFSSMTVRSGVRQGCPLSPLLFAMCADVLLRELSMHISGHEVARAFADDTAAAVRDYGISIPVIAKLFTEFESTSCLAFNIKKTVFIPLWKYASESNVRALIRESAPAWRDIAVCSAGKYFGFWIGPGAGLKSWEKPASGANFIDCLERFVNDPETEGIIMI</sequence>
<protein>
    <recommendedName>
        <fullName evidence="1">Reverse transcriptase domain-containing protein</fullName>
    </recommendedName>
</protein>
<feature type="non-terminal residue" evidence="2">
    <location>
        <position position="455"/>
    </location>
</feature>
<name>A0ABN9VJY6_9DINO</name>
<dbReference type="PROSITE" id="PS50878">
    <property type="entry name" value="RT_POL"/>
    <property type="match status" value="1"/>
</dbReference>
<evidence type="ECO:0000313" key="3">
    <source>
        <dbReference type="Proteomes" id="UP001189429"/>
    </source>
</evidence>
<feature type="domain" description="Reverse transcriptase" evidence="1">
    <location>
        <begin position="139"/>
        <end position="407"/>
    </location>
</feature>
<dbReference type="Pfam" id="PF00078">
    <property type="entry name" value="RVT_1"/>
    <property type="match status" value="1"/>
</dbReference>
<dbReference type="Proteomes" id="UP001189429">
    <property type="component" value="Unassembled WGS sequence"/>
</dbReference>
<dbReference type="PANTHER" id="PTHR19446">
    <property type="entry name" value="REVERSE TRANSCRIPTASES"/>
    <property type="match status" value="1"/>
</dbReference>
<dbReference type="SUPFAM" id="SSF56219">
    <property type="entry name" value="DNase I-like"/>
    <property type="match status" value="1"/>
</dbReference>
<gene>
    <name evidence="2" type="ORF">PCOR1329_LOCUS58442</name>
</gene>
<evidence type="ECO:0000259" key="1">
    <source>
        <dbReference type="PROSITE" id="PS50878"/>
    </source>
</evidence>
<proteinExistence type="predicted"/>
<dbReference type="InterPro" id="IPR000477">
    <property type="entry name" value="RT_dom"/>
</dbReference>
<dbReference type="EMBL" id="CAUYUJ010017249">
    <property type="protein sequence ID" value="CAK0873161.1"/>
    <property type="molecule type" value="Genomic_DNA"/>
</dbReference>
<keyword evidence="3" id="KW-1185">Reference proteome</keyword>